<dbReference type="AlphaFoldDB" id="R0ESK6"/>
<dbReference type="Pfam" id="PF01425">
    <property type="entry name" value="Amidase"/>
    <property type="match status" value="1"/>
</dbReference>
<evidence type="ECO:0000313" key="4">
    <source>
        <dbReference type="Proteomes" id="UP000013063"/>
    </source>
</evidence>
<dbReference type="Gene3D" id="3.90.1300.10">
    <property type="entry name" value="Amidase signature (AS) domain"/>
    <property type="match status" value="1"/>
</dbReference>
<evidence type="ECO:0000256" key="1">
    <source>
        <dbReference type="ARBA" id="ARBA00009199"/>
    </source>
</evidence>
<evidence type="ECO:0000313" key="3">
    <source>
        <dbReference type="EMBL" id="ENZ83962.1"/>
    </source>
</evidence>
<dbReference type="SUPFAM" id="SSF75304">
    <property type="entry name" value="Amidase signature (AS) enzymes"/>
    <property type="match status" value="1"/>
</dbReference>
<dbReference type="InterPro" id="IPR020556">
    <property type="entry name" value="Amidase_CS"/>
</dbReference>
<gene>
    <name evidence="3" type="ORF">OR37_00470</name>
</gene>
<dbReference type="PANTHER" id="PTHR11895">
    <property type="entry name" value="TRANSAMIDASE"/>
    <property type="match status" value="1"/>
</dbReference>
<accession>R0ESK6</accession>
<dbReference type="STRING" id="1292034.OR37_00470"/>
<proteinExistence type="inferred from homology"/>
<keyword evidence="4" id="KW-1185">Reference proteome</keyword>
<sequence length="463" mass="49310">MRTAVETAEQVRKGALKATDRIKEALDAIEKHNGAINAFIRVDAEGALARAHEIDQAVAAGEDPGPLAGVPLGVKDMEACKGFPITQGSWFLKDNPPEKADSRHVARLRAAGAVIVGITAASEFGMDSATTSRLYGVTRNPWNLDKTPGGSSGGSSAAVAAGMTPLATGTDAGGSIREPAAFTGLVGLKPSHGRIPKMNGFSNWSVHGALARTAADAARHLDVASGPHDGDRQSLPAYPGRFEDAIETLDVSGLRAFWTPDHGYAPVEPEVAAIAREAAQRLMRAARLAEAQVDFRPVNIYRDFGAIFGSTLEEDFTRDGILPDGFDMLSAPVQRLLSKFREHRGEVDVKKSWENVHLLERQVADLFSEVDLLLSPATSCAPYGADDPIPSVIDGRDATYTGAEPFGMLANACWNPSISIPAGLTSDGLPVGLQITARRHRDDILLRLARLAELDAPWTFPSL</sequence>
<dbReference type="PATRIC" id="fig|1292034.3.peg.468"/>
<organism evidence="3 4">
    <name type="scientific">Caulobacter vibrioides OR37</name>
    <dbReference type="NCBI Taxonomy" id="1292034"/>
    <lineage>
        <taxon>Bacteria</taxon>
        <taxon>Pseudomonadati</taxon>
        <taxon>Pseudomonadota</taxon>
        <taxon>Alphaproteobacteria</taxon>
        <taxon>Caulobacterales</taxon>
        <taxon>Caulobacteraceae</taxon>
        <taxon>Caulobacter</taxon>
    </lineage>
</organism>
<dbReference type="InterPro" id="IPR023631">
    <property type="entry name" value="Amidase_dom"/>
</dbReference>
<dbReference type="GO" id="GO:0016740">
    <property type="term" value="F:transferase activity"/>
    <property type="evidence" value="ECO:0007669"/>
    <property type="project" value="UniProtKB-KW"/>
</dbReference>
<name>R0ESK6_CAUVI</name>
<dbReference type="Proteomes" id="UP000013063">
    <property type="component" value="Unassembled WGS sequence"/>
</dbReference>
<comment type="caution">
    <text evidence="3">The sequence shown here is derived from an EMBL/GenBank/DDBJ whole genome shotgun (WGS) entry which is preliminary data.</text>
</comment>
<dbReference type="PANTHER" id="PTHR11895:SF7">
    <property type="entry name" value="GLUTAMYL-TRNA(GLN) AMIDOTRANSFERASE SUBUNIT A, MITOCHONDRIAL"/>
    <property type="match status" value="1"/>
</dbReference>
<dbReference type="InterPro" id="IPR000120">
    <property type="entry name" value="Amidase"/>
</dbReference>
<comment type="similarity">
    <text evidence="1">Belongs to the amidase family.</text>
</comment>
<protein>
    <submittedName>
        <fullName evidence="3">Amidase, Asp-tRNAAsn/Glu-tRNAGln amidotransferase A subunit</fullName>
    </submittedName>
</protein>
<feature type="domain" description="Amidase" evidence="2">
    <location>
        <begin position="22"/>
        <end position="446"/>
    </location>
</feature>
<dbReference type="EMBL" id="APMP01000001">
    <property type="protein sequence ID" value="ENZ83962.1"/>
    <property type="molecule type" value="Genomic_DNA"/>
</dbReference>
<reference evidence="3 4" key="1">
    <citation type="journal article" date="2013" name="Genome Announc.">
        <title>Draft Genome Sequence for Caulobacter sp. Strain OR37, a Bacterium Tolerant to Heavy Metals.</title>
        <authorList>
            <person name="Utturkar S.M."/>
            <person name="Bollmann A."/>
            <person name="Brzoska R.M."/>
            <person name="Klingeman D.M."/>
            <person name="Epstein S.E."/>
            <person name="Palumbo A.V."/>
            <person name="Brown S.D."/>
        </authorList>
    </citation>
    <scope>NUCLEOTIDE SEQUENCE [LARGE SCALE GENOMIC DNA]</scope>
    <source>
        <strain evidence="3 4">OR37</strain>
    </source>
</reference>
<keyword evidence="3" id="KW-0808">Transferase</keyword>
<dbReference type="InterPro" id="IPR036928">
    <property type="entry name" value="AS_sf"/>
</dbReference>
<evidence type="ECO:0000259" key="2">
    <source>
        <dbReference type="Pfam" id="PF01425"/>
    </source>
</evidence>
<dbReference type="eggNOG" id="COG0154">
    <property type="taxonomic scope" value="Bacteria"/>
</dbReference>
<dbReference type="PROSITE" id="PS00571">
    <property type="entry name" value="AMIDASES"/>
    <property type="match status" value="1"/>
</dbReference>